<keyword evidence="3" id="KW-0732">Signal</keyword>
<keyword evidence="1" id="KW-0646">Protease inhibitor</keyword>
<dbReference type="EMBL" id="NKQK01000008">
    <property type="protein sequence ID" value="PSS24776.1"/>
    <property type="molecule type" value="Genomic_DNA"/>
</dbReference>
<dbReference type="Gramene" id="PSS24776">
    <property type="protein sequence ID" value="PSS24776"/>
    <property type="gene ID" value="CEY00_Acc09693"/>
</dbReference>
<dbReference type="FunCoup" id="A0A2R6RB42">
    <property type="interactions" value="2"/>
</dbReference>
<dbReference type="OMA" id="IEGWTSI"/>
<evidence type="ECO:0000313" key="6">
    <source>
        <dbReference type="Proteomes" id="UP000241394"/>
    </source>
</evidence>
<comment type="caution">
    <text evidence="5">The sequence shown here is derived from an EMBL/GenBank/DDBJ whole genome shotgun (WGS) entry which is preliminary data.</text>
</comment>
<proteinExistence type="predicted"/>
<dbReference type="PANTHER" id="PTHR47364">
    <property type="entry name" value="CYSTEINE PROTEINASE INHIBITOR 5"/>
    <property type="match status" value="1"/>
</dbReference>
<dbReference type="AlphaFoldDB" id="A0A2R6RB42"/>
<dbReference type="Proteomes" id="UP000241394">
    <property type="component" value="Chromosome LG8"/>
</dbReference>
<reference evidence="6" key="2">
    <citation type="journal article" date="2018" name="BMC Genomics">
        <title>A manually annotated Actinidia chinensis var. chinensis (kiwifruit) genome highlights the challenges associated with draft genomes and gene prediction in plants.</title>
        <authorList>
            <person name="Pilkington S.M."/>
            <person name="Crowhurst R."/>
            <person name="Hilario E."/>
            <person name="Nardozza S."/>
            <person name="Fraser L."/>
            <person name="Peng Y."/>
            <person name="Gunaseelan K."/>
            <person name="Simpson R."/>
            <person name="Tahir J."/>
            <person name="Deroles S.C."/>
            <person name="Templeton K."/>
            <person name="Luo Z."/>
            <person name="Davy M."/>
            <person name="Cheng C."/>
            <person name="McNeilage M."/>
            <person name="Scaglione D."/>
            <person name="Liu Y."/>
            <person name="Zhang Q."/>
            <person name="Datson P."/>
            <person name="De Silva N."/>
            <person name="Gardiner S.E."/>
            <person name="Bassett H."/>
            <person name="Chagne D."/>
            <person name="McCallum J."/>
            <person name="Dzierzon H."/>
            <person name="Deng C."/>
            <person name="Wang Y.Y."/>
            <person name="Barron L."/>
            <person name="Manako K."/>
            <person name="Bowen J."/>
            <person name="Foster T.M."/>
            <person name="Erridge Z.A."/>
            <person name="Tiffin H."/>
            <person name="Waite C.N."/>
            <person name="Davies K.M."/>
            <person name="Grierson E.P."/>
            <person name="Laing W.A."/>
            <person name="Kirk R."/>
            <person name="Chen X."/>
            <person name="Wood M."/>
            <person name="Montefiori M."/>
            <person name="Brummell D.A."/>
            <person name="Schwinn K.E."/>
            <person name="Catanach A."/>
            <person name="Fullerton C."/>
            <person name="Li D."/>
            <person name="Meiyalaghan S."/>
            <person name="Nieuwenhuizen N."/>
            <person name="Read N."/>
            <person name="Prakash R."/>
            <person name="Hunter D."/>
            <person name="Zhang H."/>
            <person name="McKenzie M."/>
            <person name="Knabel M."/>
            <person name="Harris A."/>
            <person name="Allan A.C."/>
            <person name="Gleave A."/>
            <person name="Chen A."/>
            <person name="Janssen B.J."/>
            <person name="Plunkett B."/>
            <person name="Ampomah-Dwamena C."/>
            <person name="Voogd C."/>
            <person name="Leif D."/>
            <person name="Lafferty D."/>
            <person name="Souleyre E.J.F."/>
            <person name="Varkonyi-Gasic E."/>
            <person name="Gambi F."/>
            <person name="Hanley J."/>
            <person name="Yao J.L."/>
            <person name="Cheung J."/>
            <person name="David K.M."/>
            <person name="Warren B."/>
            <person name="Marsh K."/>
            <person name="Snowden K.C."/>
            <person name="Lin-Wang K."/>
            <person name="Brian L."/>
            <person name="Martinez-Sanchez M."/>
            <person name="Wang M."/>
            <person name="Ileperuma N."/>
            <person name="Macnee N."/>
            <person name="Campin R."/>
            <person name="McAtee P."/>
            <person name="Drummond R.S.M."/>
            <person name="Espley R.V."/>
            <person name="Ireland H.S."/>
            <person name="Wu R."/>
            <person name="Atkinson R.G."/>
            <person name="Karunairetnam S."/>
            <person name="Bulley S."/>
            <person name="Chunkath S."/>
            <person name="Hanley Z."/>
            <person name="Storey R."/>
            <person name="Thrimawithana A.H."/>
            <person name="Thomson S."/>
            <person name="David C."/>
            <person name="Testolin R."/>
            <person name="Huang H."/>
            <person name="Hellens R.P."/>
            <person name="Schaffer R.J."/>
        </authorList>
    </citation>
    <scope>NUCLEOTIDE SEQUENCE [LARGE SCALE GENOMIC DNA]</scope>
    <source>
        <strain evidence="6">cv. Red5</strain>
    </source>
</reference>
<evidence type="ECO:0000256" key="1">
    <source>
        <dbReference type="ARBA" id="ARBA00022690"/>
    </source>
</evidence>
<dbReference type="CDD" id="cd00042">
    <property type="entry name" value="CY"/>
    <property type="match status" value="1"/>
</dbReference>
<dbReference type="GO" id="GO:0004869">
    <property type="term" value="F:cysteine-type endopeptidase inhibitor activity"/>
    <property type="evidence" value="ECO:0007669"/>
    <property type="project" value="UniProtKB-KW"/>
</dbReference>
<dbReference type="InterPro" id="IPR018073">
    <property type="entry name" value="Prot_inh_cystat_CS"/>
</dbReference>
<dbReference type="PROSITE" id="PS00287">
    <property type="entry name" value="CYSTATIN"/>
    <property type="match status" value="1"/>
</dbReference>
<dbReference type="OrthoDB" id="2016588at2759"/>
<organism evidence="5 6">
    <name type="scientific">Actinidia chinensis var. chinensis</name>
    <name type="common">Chinese soft-hair kiwi</name>
    <dbReference type="NCBI Taxonomy" id="1590841"/>
    <lineage>
        <taxon>Eukaryota</taxon>
        <taxon>Viridiplantae</taxon>
        <taxon>Streptophyta</taxon>
        <taxon>Embryophyta</taxon>
        <taxon>Tracheophyta</taxon>
        <taxon>Spermatophyta</taxon>
        <taxon>Magnoliopsida</taxon>
        <taxon>eudicotyledons</taxon>
        <taxon>Gunneridae</taxon>
        <taxon>Pentapetalae</taxon>
        <taxon>asterids</taxon>
        <taxon>Ericales</taxon>
        <taxon>Actinidiaceae</taxon>
        <taxon>Actinidia</taxon>
    </lineage>
</organism>
<gene>
    <name evidence="5" type="ORF">CEY00_Acc09693</name>
</gene>
<dbReference type="Pfam" id="PF16845">
    <property type="entry name" value="SQAPI"/>
    <property type="match status" value="1"/>
</dbReference>
<evidence type="ECO:0000256" key="3">
    <source>
        <dbReference type="SAM" id="SignalP"/>
    </source>
</evidence>
<accession>A0A2R6RB42</accession>
<evidence type="ECO:0000256" key="2">
    <source>
        <dbReference type="ARBA" id="ARBA00022704"/>
    </source>
</evidence>
<evidence type="ECO:0000259" key="4">
    <source>
        <dbReference type="SMART" id="SM00043"/>
    </source>
</evidence>
<protein>
    <submittedName>
        <fullName evidence="5">Cysteine proteinase inhibitor 1 like</fullName>
    </submittedName>
</protein>
<dbReference type="PANTHER" id="PTHR47364:SF2">
    <property type="entry name" value="CYSTEINE PROTEINASE INHIBITOR 5"/>
    <property type="match status" value="1"/>
</dbReference>
<feature type="chain" id="PRO_5018680927" evidence="3">
    <location>
        <begin position="37"/>
        <end position="129"/>
    </location>
</feature>
<reference evidence="5 6" key="1">
    <citation type="submission" date="2017-07" db="EMBL/GenBank/DDBJ databases">
        <title>An improved, manually edited Actinidia chinensis var. chinensis (kiwifruit) genome highlights the challenges associated with draft genomes and gene prediction in plants.</title>
        <authorList>
            <person name="Pilkington S."/>
            <person name="Crowhurst R."/>
            <person name="Hilario E."/>
            <person name="Nardozza S."/>
            <person name="Fraser L."/>
            <person name="Peng Y."/>
            <person name="Gunaseelan K."/>
            <person name="Simpson R."/>
            <person name="Tahir J."/>
            <person name="Deroles S."/>
            <person name="Templeton K."/>
            <person name="Luo Z."/>
            <person name="Davy M."/>
            <person name="Cheng C."/>
            <person name="Mcneilage M."/>
            <person name="Scaglione D."/>
            <person name="Liu Y."/>
            <person name="Zhang Q."/>
            <person name="Datson P."/>
            <person name="De Silva N."/>
            <person name="Gardiner S."/>
            <person name="Bassett H."/>
            <person name="Chagne D."/>
            <person name="Mccallum J."/>
            <person name="Dzierzon H."/>
            <person name="Deng C."/>
            <person name="Wang Y.-Y."/>
            <person name="Barron N."/>
            <person name="Manako K."/>
            <person name="Bowen J."/>
            <person name="Foster T."/>
            <person name="Erridge Z."/>
            <person name="Tiffin H."/>
            <person name="Waite C."/>
            <person name="Davies K."/>
            <person name="Grierson E."/>
            <person name="Laing W."/>
            <person name="Kirk R."/>
            <person name="Chen X."/>
            <person name="Wood M."/>
            <person name="Montefiori M."/>
            <person name="Brummell D."/>
            <person name="Schwinn K."/>
            <person name="Catanach A."/>
            <person name="Fullerton C."/>
            <person name="Li D."/>
            <person name="Meiyalaghan S."/>
            <person name="Nieuwenhuizen N."/>
            <person name="Read N."/>
            <person name="Prakash R."/>
            <person name="Hunter D."/>
            <person name="Zhang H."/>
            <person name="Mckenzie M."/>
            <person name="Knabel M."/>
            <person name="Harris A."/>
            <person name="Allan A."/>
            <person name="Chen A."/>
            <person name="Janssen B."/>
            <person name="Plunkett B."/>
            <person name="Dwamena C."/>
            <person name="Voogd C."/>
            <person name="Leif D."/>
            <person name="Lafferty D."/>
            <person name="Souleyre E."/>
            <person name="Varkonyi-Gasic E."/>
            <person name="Gambi F."/>
            <person name="Hanley J."/>
            <person name="Yao J.-L."/>
            <person name="Cheung J."/>
            <person name="David K."/>
            <person name="Warren B."/>
            <person name="Marsh K."/>
            <person name="Snowden K."/>
            <person name="Lin-Wang K."/>
            <person name="Brian L."/>
            <person name="Martinez-Sanchez M."/>
            <person name="Wang M."/>
            <person name="Ileperuma N."/>
            <person name="Macnee N."/>
            <person name="Campin R."/>
            <person name="Mcatee P."/>
            <person name="Drummond R."/>
            <person name="Espley R."/>
            <person name="Ireland H."/>
            <person name="Wu R."/>
            <person name="Atkinson R."/>
            <person name="Karunairetnam S."/>
            <person name="Bulley S."/>
            <person name="Chunkath S."/>
            <person name="Hanley Z."/>
            <person name="Storey R."/>
            <person name="Thrimawithana A."/>
            <person name="Thomson S."/>
            <person name="David C."/>
            <person name="Testolin R."/>
        </authorList>
    </citation>
    <scope>NUCLEOTIDE SEQUENCE [LARGE SCALE GENOMIC DNA]</scope>
    <source>
        <strain evidence="6">cv. Red5</strain>
        <tissue evidence="5">Young leaf</tissue>
    </source>
</reference>
<dbReference type="InterPro" id="IPR046350">
    <property type="entry name" value="Cystatin_sf"/>
</dbReference>
<evidence type="ECO:0000313" key="5">
    <source>
        <dbReference type="EMBL" id="PSS24776.1"/>
    </source>
</evidence>
<name>A0A2R6RB42_ACTCC</name>
<dbReference type="SUPFAM" id="SSF54403">
    <property type="entry name" value="Cystatin/monellin"/>
    <property type="match status" value="1"/>
</dbReference>
<sequence>MQINHTMQRFAMALKSQQTLLILTLLVPYLFSAAFGGRNEAVGGWQPIKDVSAPEVQDVAQFAVTEHNKEASTNLELASVVKGEKQVVSGINYRLTISAEDGGNSGNYVAVVWVRPWLHSRNLTSFEKL</sequence>
<dbReference type="Gene3D" id="3.10.450.10">
    <property type="match status" value="1"/>
</dbReference>
<dbReference type="InParanoid" id="A0A2R6RB42"/>
<keyword evidence="2" id="KW-0789">Thiol protease inhibitor</keyword>
<dbReference type="STRING" id="1590841.A0A2R6RB42"/>
<feature type="signal peptide" evidence="3">
    <location>
        <begin position="1"/>
        <end position="36"/>
    </location>
</feature>
<keyword evidence="6" id="KW-1185">Reference proteome</keyword>
<feature type="domain" description="Cystatin" evidence="4">
    <location>
        <begin position="40"/>
        <end position="129"/>
    </location>
</feature>
<dbReference type="SMART" id="SM00043">
    <property type="entry name" value="CY"/>
    <property type="match status" value="1"/>
</dbReference>
<dbReference type="InterPro" id="IPR000010">
    <property type="entry name" value="Cystatin_dom"/>
</dbReference>